<sequence>MKKVCTFLIALLLILSSLAIGTEQSEAASFRTVKVVNGSSLVVKAFPTTSASTVTTLSRGDFVTVFSTSNGWASIQSGNVRGYVNASFLATPPSTIKIASSISGLVVKATPFKSAPTSATLKYNMIVEDFGPVGGGWSFVQYGNVTGYVASTFIGKPKTSTKYVNTASGVVVRNIASSSGANTGTLANKTQVTVHSTIAGWSYVTSGSTKGYVVDSFLSTNQLKGTVSVAGGLAPKVGLKLTYYPTFTDNSQREYTVTKESDGNKEYISLNYKGNFSGGYSYQESSSRIMLGVNETDWFLVDLAYPMVEGKQTKSYYIGENWEEYFEYVNVESTTSTVTVKAGTFKNVVIIRYSTGAADYFAPGYGIIKTVDPDGKIVTELISVQ</sequence>
<dbReference type="Proteomes" id="UP000248646">
    <property type="component" value="Unassembled WGS sequence"/>
</dbReference>
<gene>
    <name evidence="3" type="ORF">C7437_102424</name>
</gene>
<proteinExistence type="predicted"/>
<feature type="domain" description="SH3b" evidence="2">
    <location>
        <begin position="31"/>
        <end position="93"/>
    </location>
</feature>
<organism evidence="3 4">
    <name type="scientific">Psychrobacillus insolitus</name>
    <dbReference type="NCBI Taxonomy" id="1461"/>
    <lineage>
        <taxon>Bacteria</taxon>
        <taxon>Bacillati</taxon>
        <taxon>Bacillota</taxon>
        <taxon>Bacilli</taxon>
        <taxon>Bacillales</taxon>
        <taxon>Bacillaceae</taxon>
        <taxon>Psychrobacillus</taxon>
    </lineage>
</organism>
<evidence type="ECO:0000313" key="4">
    <source>
        <dbReference type="Proteomes" id="UP000248646"/>
    </source>
</evidence>
<dbReference type="AlphaFoldDB" id="A0A2W7PE65"/>
<reference evidence="3 4" key="1">
    <citation type="submission" date="2018-06" db="EMBL/GenBank/DDBJ databases">
        <title>Genomic Encyclopedia of Type Strains, Phase IV (KMG-IV): sequencing the most valuable type-strain genomes for metagenomic binning, comparative biology and taxonomic classification.</title>
        <authorList>
            <person name="Goeker M."/>
        </authorList>
    </citation>
    <scope>NUCLEOTIDE SEQUENCE [LARGE SCALE GENOMIC DNA]</scope>
    <source>
        <strain evidence="3 4">DSM 5</strain>
    </source>
</reference>
<feature type="chain" id="PRO_5039157170" evidence="1">
    <location>
        <begin position="22"/>
        <end position="385"/>
    </location>
</feature>
<dbReference type="PROSITE" id="PS51781">
    <property type="entry name" value="SH3B"/>
    <property type="match status" value="1"/>
</dbReference>
<dbReference type="SMART" id="SM00287">
    <property type="entry name" value="SH3b"/>
    <property type="match status" value="3"/>
</dbReference>
<protein>
    <submittedName>
        <fullName evidence="3">Uncharacterized protein YgiM (DUF1202 family)</fullName>
    </submittedName>
</protein>
<feature type="signal peptide" evidence="1">
    <location>
        <begin position="1"/>
        <end position="21"/>
    </location>
</feature>
<keyword evidence="4" id="KW-1185">Reference proteome</keyword>
<dbReference type="Pfam" id="PF08239">
    <property type="entry name" value="SH3_3"/>
    <property type="match status" value="1"/>
</dbReference>
<dbReference type="InterPro" id="IPR003646">
    <property type="entry name" value="SH3-like_bac-type"/>
</dbReference>
<dbReference type="PANTHER" id="PTHR34408">
    <property type="entry name" value="FAMILY PROTEIN, PUTATIVE-RELATED"/>
    <property type="match status" value="1"/>
</dbReference>
<accession>A0A2W7PE65</accession>
<evidence type="ECO:0000259" key="2">
    <source>
        <dbReference type="PROSITE" id="PS51781"/>
    </source>
</evidence>
<name>A0A2W7PE65_9BACI</name>
<dbReference type="PANTHER" id="PTHR34408:SF1">
    <property type="entry name" value="GLYCOSYL HYDROLASE FAMILY 19 DOMAIN-CONTAINING PROTEIN HI_1415"/>
    <property type="match status" value="1"/>
</dbReference>
<dbReference type="RefSeq" id="WP_170122350.1">
    <property type="nucleotide sequence ID" value="NZ_QKZI01000002.1"/>
</dbReference>
<dbReference type="EMBL" id="QKZI01000002">
    <property type="protein sequence ID" value="PZX05957.1"/>
    <property type="molecule type" value="Genomic_DNA"/>
</dbReference>
<dbReference type="Gene3D" id="2.30.30.40">
    <property type="entry name" value="SH3 Domains"/>
    <property type="match status" value="2"/>
</dbReference>
<evidence type="ECO:0000256" key="1">
    <source>
        <dbReference type="SAM" id="SignalP"/>
    </source>
</evidence>
<dbReference type="InterPro" id="IPR052354">
    <property type="entry name" value="Cell_Wall_Dynamics_Protein"/>
</dbReference>
<evidence type="ECO:0000313" key="3">
    <source>
        <dbReference type="EMBL" id="PZX05957.1"/>
    </source>
</evidence>
<comment type="caution">
    <text evidence="3">The sequence shown here is derived from an EMBL/GenBank/DDBJ whole genome shotgun (WGS) entry which is preliminary data.</text>
</comment>
<keyword evidence="1" id="KW-0732">Signal</keyword>